<dbReference type="InterPro" id="IPR019845">
    <property type="entry name" value="Squalene/phytoene_synthase_CS"/>
</dbReference>
<proteinExistence type="predicted"/>
<accession>A0A4U8Z142</accession>
<dbReference type="SFLD" id="SFLDG01018">
    <property type="entry name" value="Squalene/Phytoene_Synthase_Lik"/>
    <property type="match status" value="1"/>
</dbReference>
<dbReference type="EMBL" id="LR536450">
    <property type="protein sequence ID" value="VFU09000.1"/>
    <property type="molecule type" value="Genomic_DNA"/>
</dbReference>
<dbReference type="GO" id="GO:0016117">
    <property type="term" value="P:carotenoid biosynthetic process"/>
    <property type="evidence" value="ECO:0007669"/>
    <property type="project" value="InterPro"/>
</dbReference>
<dbReference type="SFLD" id="SFLDG01212">
    <property type="entry name" value="Phytoene_synthase_like"/>
    <property type="match status" value="1"/>
</dbReference>
<sequence length="299" mass="32015">MIANAQAGAAKACPEPQNTGADAAAHSRGSSFYAAMRILPPAQREAMFEIYSFCRAVDDIADDGGPAPARKAALAQWRSDIDALYAGTPPQAFAASLAPNVTPGLAAAIGSFDLRREDFLAVIDGMEMDVDADIRAPDFATLDLYCDRVASAVGRLSVRVFGVPAQEGGPLAHHLGRALQLTNILRDLDEDAGIGRLYLPREALTAAGIDETTPQTVLAHPALADACAPLILRAENHFREALAIMARCPRKSVRAPMIMAMAYRPILARLRESGFTPPRARVRASKFRIVLALLRYGLV</sequence>
<dbReference type="EC" id="2.5.1.103" evidence="3"/>
<dbReference type="Pfam" id="PF00494">
    <property type="entry name" value="SQS_PSY"/>
    <property type="match status" value="1"/>
</dbReference>
<dbReference type="OrthoDB" id="9807580at2"/>
<dbReference type="SFLD" id="SFLDS00005">
    <property type="entry name" value="Isoprenoid_Synthase_Type_I"/>
    <property type="match status" value="1"/>
</dbReference>
<name>A0A4U8Z142_METTU</name>
<dbReference type="InterPro" id="IPR017828">
    <property type="entry name" value="SQ_synth_HpnD-like"/>
</dbReference>
<dbReference type="InterPro" id="IPR002060">
    <property type="entry name" value="Squ/phyt_synthse"/>
</dbReference>
<dbReference type="Gene3D" id="1.10.600.10">
    <property type="entry name" value="Farnesyl Diphosphate Synthase"/>
    <property type="match status" value="1"/>
</dbReference>
<dbReference type="AlphaFoldDB" id="A0A4U8Z142"/>
<dbReference type="NCBIfam" id="TIGR03465">
    <property type="entry name" value="HpnD"/>
    <property type="match status" value="1"/>
</dbReference>
<organism evidence="3 4">
    <name type="scientific">Methylocella tundrae</name>
    <dbReference type="NCBI Taxonomy" id="227605"/>
    <lineage>
        <taxon>Bacteria</taxon>
        <taxon>Pseudomonadati</taxon>
        <taxon>Pseudomonadota</taxon>
        <taxon>Alphaproteobacteria</taxon>
        <taxon>Hyphomicrobiales</taxon>
        <taxon>Beijerinckiaceae</taxon>
        <taxon>Methylocella</taxon>
    </lineage>
</organism>
<dbReference type="RefSeq" id="WP_134489169.1">
    <property type="nucleotide sequence ID" value="NZ_CP139089.1"/>
</dbReference>
<dbReference type="CDD" id="cd00683">
    <property type="entry name" value="Trans_IPPS_HH"/>
    <property type="match status" value="1"/>
</dbReference>
<evidence type="ECO:0000313" key="3">
    <source>
        <dbReference type="EMBL" id="VFU09000.1"/>
    </source>
</evidence>
<dbReference type="SUPFAM" id="SSF48576">
    <property type="entry name" value="Terpenoid synthases"/>
    <property type="match status" value="1"/>
</dbReference>
<dbReference type="GO" id="GO:0004311">
    <property type="term" value="F:geranylgeranyl diphosphate synthase activity"/>
    <property type="evidence" value="ECO:0007669"/>
    <property type="project" value="InterPro"/>
</dbReference>
<dbReference type="InterPro" id="IPR033904">
    <property type="entry name" value="Trans_IPPS_HH"/>
</dbReference>
<keyword evidence="1 3" id="KW-0808">Transferase</keyword>
<evidence type="ECO:0000313" key="4">
    <source>
        <dbReference type="Proteomes" id="UP000294360"/>
    </source>
</evidence>
<dbReference type="KEGG" id="mtun:MTUNDRAET4_2107"/>
<gene>
    <name evidence="3" type="primary">hpnD</name>
    <name evidence="3" type="ORF">MTUNDRAET4_2107</name>
</gene>
<evidence type="ECO:0000256" key="2">
    <source>
        <dbReference type="SAM" id="MobiDB-lite"/>
    </source>
</evidence>
<dbReference type="PANTHER" id="PTHR31480">
    <property type="entry name" value="BIFUNCTIONAL LYCOPENE CYCLASE/PHYTOENE SYNTHASE"/>
    <property type="match status" value="1"/>
</dbReference>
<dbReference type="PROSITE" id="PS01044">
    <property type="entry name" value="SQUALEN_PHYTOEN_SYN_1"/>
    <property type="match status" value="1"/>
</dbReference>
<dbReference type="PROSITE" id="PS01045">
    <property type="entry name" value="SQUALEN_PHYTOEN_SYN_2"/>
    <property type="match status" value="1"/>
</dbReference>
<feature type="region of interest" description="Disordered" evidence="2">
    <location>
        <begin position="1"/>
        <end position="24"/>
    </location>
</feature>
<protein>
    <submittedName>
        <fullName evidence="3">Presqualene diphosphate synthase</fullName>
        <ecNumber evidence="3">2.5.1.103</ecNumber>
    </submittedName>
</protein>
<dbReference type="InterPro" id="IPR008949">
    <property type="entry name" value="Isoprenoid_synthase_dom_sf"/>
</dbReference>
<evidence type="ECO:0000256" key="1">
    <source>
        <dbReference type="ARBA" id="ARBA00022679"/>
    </source>
</evidence>
<dbReference type="GO" id="GO:0051996">
    <property type="term" value="F:squalene synthase [NAD(P)H] activity"/>
    <property type="evidence" value="ECO:0007669"/>
    <property type="project" value="InterPro"/>
</dbReference>
<reference evidence="3 4" key="1">
    <citation type="submission" date="2019-03" db="EMBL/GenBank/DDBJ databases">
        <authorList>
            <person name="Kox A.R. M."/>
        </authorList>
    </citation>
    <scope>NUCLEOTIDE SEQUENCE [LARGE SCALE GENOMIC DNA]</scope>
    <source>
        <strain evidence="3">MTUNDRAET4 annotated genome</strain>
    </source>
</reference>
<dbReference type="Proteomes" id="UP000294360">
    <property type="component" value="Chromosome"/>
</dbReference>
<dbReference type="InterPro" id="IPR044843">
    <property type="entry name" value="Trans_IPPS_bact-type"/>
</dbReference>